<name>A0A6A5X8Q3_9PLEO</name>
<sequence>MHLVPRILFLSPLLLILPFALVHRLAQQGNSPFPDKDPHLVSISHNQLIFSQRSSTPLFRDVPSMLEKNSSLTTCAESHVFSSHSLIRAASH</sequence>
<dbReference type="RefSeq" id="XP_033377652.1">
    <property type="nucleotide sequence ID" value="XM_033529578.1"/>
</dbReference>
<feature type="non-terminal residue" evidence="2">
    <location>
        <position position="92"/>
    </location>
</feature>
<feature type="chain" id="PRO_5025386649" evidence="1">
    <location>
        <begin position="23"/>
        <end position="92"/>
    </location>
</feature>
<protein>
    <submittedName>
        <fullName evidence="2">Uncharacterized protein</fullName>
    </submittedName>
</protein>
<feature type="signal peptide" evidence="1">
    <location>
        <begin position="1"/>
        <end position="22"/>
    </location>
</feature>
<evidence type="ECO:0000313" key="3">
    <source>
        <dbReference type="Proteomes" id="UP000799778"/>
    </source>
</evidence>
<gene>
    <name evidence="2" type="ORF">BU24DRAFT_428851</name>
</gene>
<evidence type="ECO:0000256" key="1">
    <source>
        <dbReference type="SAM" id="SignalP"/>
    </source>
</evidence>
<reference evidence="2" key="1">
    <citation type="journal article" date="2020" name="Stud. Mycol.">
        <title>101 Dothideomycetes genomes: a test case for predicting lifestyles and emergence of pathogens.</title>
        <authorList>
            <person name="Haridas S."/>
            <person name="Albert R."/>
            <person name="Binder M."/>
            <person name="Bloem J."/>
            <person name="Labutti K."/>
            <person name="Salamov A."/>
            <person name="Andreopoulos B."/>
            <person name="Baker S."/>
            <person name="Barry K."/>
            <person name="Bills G."/>
            <person name="Bluhm B."/>
            <person name="Cannon C."/>
            <person name="Castanera R."/>
            <person name="Culley D."/>
            <person name="Daum C."/>
            <person name="Ezra D."/>
            <person name="Gonzalez J."/>
            <person name="Henrissat B."/>
            <person name="Kuo A."/>
            <person name="Liang C."/>
            <person name="Lipzen A."/>
            <person name="Lutzoni F."/>
            <person name="Magnuson J."/>
            <person name="Mondo S."/>
            <person name="Nolan M."/>
            <person name="Ohm R."/>
            <person name="Pangilinan J."/>
            <person name="Park H.-J."/>
            <person name="Ramirez L."/>
            <person name="Alfaro M."/>
            <person name="Sun H."/>
            <person name="Tritt A."/>
            <person name="Yoshinaga Y."/>
            <person name="Zwiers L.-H."/>
            <person name="Turgeon B."/>
            <person name="Goodwin S."/>
            <person name="Spatafora J."/>
            <person name="Crous P."/>
            <person name="Grigoriev I."/>
        </authorList>
    </citation>
    <scope>NUCLEOTIDE SEQUENCE</scope>
    <source>
        <strain evidence="2">CBS 175.79</strain>
    </source>
</reference>
<evidence type="ECO:0000313" key="2">
    <source>
        <dbReference type="EMBL" id="KAF2009313.1"/>
    </source>
</evidence>
<dbReference type="EMBL" id="ML978079">
    <property type="protein sequence ID" value="KAF2009313.1"/>
    <property type="molecule type" value="Genomic_DNA"/>
</dbReference>
<dbReference type="GeneID" id="54286975"/>
<proteinExistence type="predicted"/>
<organism evidence="2 3">
    <name type="scientific">Aaosphaeria arxii CBS 175.79</name>
    <dbReference type="NCBI Taxonomy" id="1450172"/>
    <lineage>
        <taxon>Eukaryota</taxon>
        <taxon>Fungi</taxon>
        <taxon>Dikarya</taxon>
        <taxon>Ascomycota</taxon>
        <taxon>Pezizomycotina</taxon>
        <taxon>Dothideomycetes</taxon>
        <taxon>Pleosporomycetidae</taxon>
        <taxon>Pleosporales</taxon>
        <taxon>Pleosporales incertae sedis</taxon>
        <taxon>Aaosphaeria</taxon>
    </lineage>
</organism>
<accession>A0A6A5X8Q3</accession>
<keyword evidence="3" id="KW-1185">Reference proteome</keyword>
<dbReference type="Proteomes" id="UP000799778">
    <property type="component" value="Unassembled WGS sequence"/>
</dbReference>
<keyword evidence="1" id="KW-0732">Signal</keyword>
<dbReference type="AlphaFoldDB" id="A0A6A5X8Q3"/>